<comment type="caution">
    <text evidence="2">The sequence shown here is derived from an EMBL/GenBank/DDBJ whole genome shotgun (WGS) entry which is preliminary data.</text>
</comment>
<feature type="region of interest" description="Disordered" evidence="1">
    <location>
        <begin position="271"/>
        <end position="294"/>
    </location>
</feature>
<evidence type="ECO:0000313" key="2">
    <source>
        <dbReference type="EMBL" id="KAK2080974.1"/>
    </source>
</evidence>
<dbReference type="PROSITE" id="PS51257">
    <property type="entry name" value="PROKAR_LIPOPROTEIN"/>
    <property type="match status" value="1"/>
</dbReference>
<dbReference type="Proteomes" id="UP001266305">
    <property type="component" value="Unassembled WGS sequence"/>
</dbReference>
<keyword evidence="3" id="KW-1185">Reference proteome</keyword>
<sequence>MSPRGAACPPATLSRLLGSQGSTYSCSHHPRTFFSPTRKVDPTPLTFTSPTWGRSPSGNKAKAHTSGMQTPSHSGWGNTLQGRACLIFILVHPSGAKKTFKEEVSAVPVLMRAGAREQARSSGRNLGHSRATWEIRLHHAKATDTMMVPWFSYLESQLALCTAAETPCGTQAPPLVALKKPQPQAQHQGNMPRISSIPNPVSLRVTDTPHYGDTFLDPAWSLAPATARHGREQKAGLQQKWVTHQTEHHVHPAFKQGPPQQLGCRAQPVGTLPNSEGKGTWHSKRQAAQDPQHADQQTLLLPITTRELCLHVNESNRYHNTEKQQAGGARYPKAHLSDCEKIFSTGAGQTPLPISCLLLGHP</sequence>
<feature type="compositionally biased region" description="Polar residues" evidence="1">
    <location>
        <begin position="66"/>
        <end position="75"/>
    </location>
</feature>
<proteinExistence type="predicted"/>
<dbReference type="EMBL" id="JASSZA010000437">
    <property type="protein sequence ID" value="KAK2080974.1"/>
    <property type="molecule type" value="Genomic_DNA"/>
</dbReference>
<organism evidence="2 3">
    <name type="scientific">Saguinus oedipus</name>
    <name type="common">Cotton-top tamarin</name>
    <name type="synonym">Oedipomidas oedipus</name>
    <dbReference type="NCBI Taxonomy" id="9490"/>
    <lineage>
        <taxon>Eukaryota</taxon>
        <taxon>Metazoa</taxon>
        <taxon>Chordata</taxon>
        <taxon>Craniata</taxon>
        <taxon>Vertebrata</taxon>
        <taxon>Euteleostomi</taxon>
        <taxon>Mammalia</taxon>
        <taxon>Eutheria</taxon>
        <taxon>Euarchontoglires</taxon>
        <taxon>Primates</taxon>
        <taxon>Haplorrhini</taxon>
        <taxon>Platyrrhini</taxon>
        <taxon>Cebidae</taxon>
        <taxon>Callitrichinae</taxon>
        <taxon>Saguinus</taxon>
    </lineage>
</organism>
<reference evidence="2 3" key="1">
    <citation type="submission" date="2023-05" db="EMBL/GenBank/DDBJ databases">
        <title>B98-5 Cell Line De Novo Hybrid Assembly: An Optical Mapping Approach.</title>
        <authorList>
            <person name="Kananen K."/>
            <person name="Auerbach J.A."/>
            <person name="Kautto E."/>
            <person name="Blachly J.S."/>
        </authorList>
    </citation>
    <scope>NUCLEOTIDE SEQUENCE [LARGE SCALE GENOMIC DNA]</scope>
    <source>
        <strain evidence="2">B95-8</strain>
        <tissue evidence="2">Cell line</tissue>
    </source>
</reference>
<accession>A0ABQ9T889</accession>
<protein>
    <submittedName>
        <fullName evidence="2">Uncharacterized protein</fullName>
    </submittedName>
</protein>
<feature type="compositionally biased region" description="Polar residues" evidence="1">
    <location>
        <begin position="45"/>
        <end position="58"/>
    </location>
</feature>
<evidence type="ECO:0000313" key="3">
    <source>
        <dbReference type="Proteomes" id="UP001266305"/>
    </source>
</evidence>
<evidence type="ECO:0000256" key="1">
    <source>
        <dbReference type="SAM" id="MobiDB-lite"/>
    </source>
</evidence>
<gene>
    <name evidence="2" type="ORF">P7K49_040514</name>
</gene>
<name>A0ABQ9T889_SAGOE</name>
<feature type="region of interest" description="Disordered" evidence="1">
    <location>
        <begin position="33"/>
        <end position="75"/>
    </location>
</feature>